<sequence length="702" mass="77516">MTTILAASFTSALSRLANDEQKQAKLTAYDLQTNPDQPGLQMHRIDKSRDPNFWSVRVSRDLRIIVHKSGGSLMLVYVGHHDEAYKWVERRVIDAHPTTGAIQIREVRELVDEVTPPHTTGQTEPLLEAQARASAPAISPPLFDRLREADLLSIGVPQDWVADVLGANEEQFYALAAHLPQEASEGLLDYAVTGILMPAVTVMADPLTHPDTLRRFRVLDGIEELKAALDAPFERWAVFLHPSQRGVVQRNYSGPARVAGSAGTGKTVVALHRVVRILRENPDARVLLTTFSDPLACNISNKLLLLCGDGSKLPERVTIGSFDVIAKELLALATGKEPRLASEDLIRSMLAKAAEEAGVHEVTPQFLNSEWTHVIDAWQIENVDTYASVPRMGRKNRLGPKQRERLWSVFGVMRHRLAASGLMTKAGVFAAATKHFGARLEKPFTHIVVDEAQDLGVAELRFLAAIAPETSDALFFSGDLGQRIFQQPFSWKVLGVDIRGRSTTLKVNYRTSHQIRRAADRLLPGKVRDVDGNEDVRLGTISVFDGPEPFVLIEKDENAEIAAVGNYLKEALSEGFKPGEIGMFVRSENQLDRARSAARFAGLPMRTFVDPRDDDAESALVGIMHLAKGLEFRLVVLMACDENVLPLEERVADVADDFELDEVIATERQLFYVASTRARDRLVISAVAPGSEFIEDFVASGN</sequence>
<protein>
    <submittedName>
        <fullName evidence="1">UvrD-helicase domain-containing protein</fullName>
    </submittedName>
</protein>
<keyword evidence="2" id="KW-1185">Reference proteome</keyword>
<dbReference type="Proteomes" id="UP001480082">
    <property type="component" value="Unassembled WGS sequence"/>
</dbReference>
<evidence type="ECO:0000313" key="2">
    <source>
        <dbReference type="Proteomes" id="UP001480082"/>
    </source>
</evidence>
<reference evidence="1 2" key="1">
    <citation type="journal article" date="2024" name="Proc. Natl. Acad. Sci. U.S.A.">
        <title>The evolutionary genomics of adaptation to stress in wild rhizobium bacteria.</title>
        <authorList>
            <person name="Kehlet-Delgado H."/>
            <person name="Montoya A.P."/>
            <person name="Jensen K.T."/>
            <person name="Wendlandt C.E."/>
            <person name="Dexheimer C."/>
            <person name="Roberts M."/>
            <person name="Torres Martinez L."/>
            <person name="Friesen M.L."/>
            <person name="Griffitts J.S."/>
            <person name="Porter S.S."/>
        </authorList>
    </citation>
    <scope>NUCLEOTIDE SEQUENCE [LARGE SCALE GENOMIC DNA]</scope>
    <source>
        <strain evidence="1 2">M0468</strain>
    </source>
</reference>
<gene>
    <name evidence="1" type="ORF">NKI81_28750</name>
</gene>
<accession>A0ACC6T7F3</accession>
<evidence type="ECO:0000313" key="1">
    <source>
        <dbReference type="EMBL" id="MER9287861.1"/>
    </source>
</evidence>
<proteinExistence type="predicted"/>
<dbReference type="EMBL" id="JAMYRI010000025">
    <property type="protein sequence ID" value="MER9287861.1"/>
    <property type="molecule type" value="Genomic_DNA"/>
</dbReference>
<organism evidence="1 2">
    <name type="scientific">Mesorhizobium australicum</name>
    <dbReference type="NCBI Taxonomy" id="536018"/>
    <lineage>
        <taxon>Bacteria</taxon>
        <taxon>Pseudomonadati</taxon>
        <taxon>Pseudomonadota</taxon>
        <taxon>Alphaproteobacteria</taxon>
        <taxon>Hyphomicrobiales</taxon>
        <taxon>Phyllobacteriaceae</taxon>
        <taxon>Mesorhizobium</taxon>
    </lineage>
</organism>
<comment type="caution">
    <text evidence="1">The sequence shown here is derived from an EMBL/GenBank/DDBJ whole genome shotgun (WGS) entry which is preliminary data.</text>
</comment>
<name>A0ACC6T7F3_9HYPH</name>